<dbReference type="SMART" id="SM00256">
    <property type="entry name" value="FBOX"/>
    <property type="match status" value="1"/>
</dbReference>
<feature type="domain" description="F-box" evidence="1">
    <location>
        <begin position="1"/>
        <end position="45"/>
    </location>
</feature>
<dbReference type="Pfam" id="PF00646">
    <property type="entry name" value="F-box"/>
    <property type="match status" value="1"/>
</dbReference>
<reference evidence="3" key="1">
    <citation type="submission" date="2024-06" db="EMBL/GenBank/DDBJ databases">
        <authorList>
            <person name="Ryan C."/>
        </authorList>
    </citation>
    <scope>NUCLEOTIDE SEQUENCE [LARGE SCALE GENOMIC DNA]</scope>
</reference>
<proteinExistence type="predicted"/>
<evidence type="ECO:0000313" key="2">
    <source>
        <dbReference type="EMBL" id="CAL5077114.1"/>
    </source>
</evidence>
<keyword evidence="3" id="KW-1185">Reference proteome</keyword>
<gene>
    <name evidence="2" type="ORF">URODEC1_LOCUS106511</name>
</gene>
<organism evidence="2 3">
    <name type="scientific">Urochloa decumbens</name>
    <dbReference type="NCBI Taxonomy" id="240449"/>
    <lineage>
        <taxon>Eukaryota</taxon>
        <taxon>Viridiplantae</taxon>
        <taxon>Streptophyta</taxon>
        <taxon>Embryophyta</taxon>
        <taxon>Tracheophyta</taxon>
        <taxon>Spermatophyta</taxon>
        <taxon>Magnoliopsida</taxon>
        <taxon>Liliopsida</taxon>
        <taxon>Poales</taxon>
        <taxon>Poaceae</taxon>
        <taxon>PACMAD clade</taxon>
        <taxon>Panicoideae</taxon>
        <taxon>Panicodae</taxon>
        <taxon>Paniceae</taxon>
        <taxon>Melinidinae</taxon>
        <taxon>Urochloa</taxon>
    </lineage>
</organism>
<evidence type="ECO:0000313" key="3">
    <source>
        <dbReference type="Proteomes" id="UP001497457"/>
    </source>
</evidence>
<name>A0ABC9FLV4_9POAL</name>
<dbReference type="PANTHER" id="PTHR34591">
    <property type="entry name" value="OS03G0653100 PROTEIN-RELATED"/>
    <property type="match status" value="1"/>
</dbReference>
<dbReference type="Proteomes" id="UP001497457">
    <property type="component" value="Chromosome 6rd"/>
</dbReference>
<dbReference type="InterPro" id="IPR036047">
    <property type="entry name" value="F-box-like_dom_sf"/>
</dbReference>
<dbReference type="AlphaFoldDB" id="A0ABC9FLV4"/>
<dbReference type="InterPro" id="IPR001810">
    <property type="entry name" value="F-box_dom"/>
</dbReference>
<sequence length="398" mass="45248">MDSLPCDVVNDVLALLPPRSLAAARCVCKAWRAAVDAGGLLRADLLPLTVGGVFTQLFHELQPPEFLRPPSSSKKVSGDLGYVGIDSDHGMWLPRITDCCNGLLLLNNCVVNPATRRWARLPPCPPLPEGRGRKDGYLLYNDGYLLFDPTVSPHYQVVGLPYLLSIEQLKKKFAEGQLAEWPPSPWIVQVFSSRTQRWEDRLTLSDDKYQVIKTPALAVINPSENGLVLIGKSKGGIYCAFTCEYQLRIWFLHEFGAETEWILVHETDLLVAIEARVHHNIDGPWILQSPWMKNLVEDGTTEEGVLEWDFDTDNIPDIDIQDVDTRCYDGAHDVRIIGFHPYKEVIFLHHLNCCYAVAYHWNSSKVQYMKLWTSYYEERAESYFIYSPCWTGDLSEDN</sequence>
<dbReference type="EMBL" id="OZ075116">
    <property type="protein sequence ID" value="CAL5077114.1"/>
    <property type="molecule type" value="Genomic_DNA"/>
</dbReference>
<protein>
    <recommendedName>
        <fullName evidence="1">F-box domain-containing protein</fullName>
    </recommendedName>
</protein>
<evidence type="ECO:0000259" key="1">
    <source>
        <dbReference type="PROSITE" id="PS50181"/>
    </source>
</evidence>
<accession>A0ABC9FLV4</accession>
<reference evidence="2 3" key="2">
    <citation type="submission" date="2024-10" db="EMBL/GenBank/DDBJ databases">
        <authorList>
            <person name="Ryan C."/>
        </authorList>
    </citation>
    <scope>NUCLEOTIDE SEQUENCE [LARGE SCALE GENOMIC DNA]</scope>
</reference>
<dbReference type="SUPFAM" id="SSF81383">
    <property type="entry name" value="F-box domain"/>
    <property type="match status" value="1"/>
</dbReference>
<dbReference type="PROSITE" id="PS50181">
    <property type="entry name" value="FBOX"/>
    <property type="match status" value="1"/>
</dbReference>
<dbReference type="Gene3D" id="1.20.1280.50">
    <property type="match status" value="1"/>
</dbReference>